<reference evidence="10" key="1">
    <citation type="submission" date="2025-08" db="UniProtKB">
        <authorList>
            <consortium name="RefSeq"/>
        </authorList>
    </citation>
    <scope>IDENTIFICATION</scope>
    <source>
        <tissue evidence="10">Muscle</tissue>
    </source>
</reference>
<gene>
    <name evidence="10" type="primary">LOC106457615</name>
</gene>
<dbReference type="PANTHER" id="PTHR23301">
    <property type="entry name" value="CHITIN BINDING PERITROPHIN-A"/>
    <property type="match status" value="1"/>
</dbReference>
<dbReference type="RefSeq" id="XP_013772505.1">
    <property type="nucleotide sequence ID" value="XM_013917051.2"/>
</dbReference>
<accession>A0ABM1B0V4</accession>
<protein>
    <submittedName>
        <fullName evidence="10">Protein obstructor-E-like</fullName>
    </submittedName>
</protein>
<dbReference type="InterPro" id="IPR051940">
    <property type="entry name" value="Chitin_bind-dev_reg"/>
</dbReference>
<dbReference type="InterPro" id="IPR036508">
    <property type="entry name" value="Chitin-bd_dom_sf"/>
</dbReference>
<dbReference type="Gene3D" id="2.170.140.10">
    <property type="entry name" value="Chitin binding domain"/>
    <property type="match status" value="3"/>
</dbReference>
<sequence>MKTLFIVVFVALAGTCLAQQRGKDSACVYDNGQFPHEDYCDYFYDCIDGVATLQLCPNGLAFLGKGRGLLQSCDYPKRAGCPDGKRVMGQSPISTENCNWLWGRFPHKTSCTRYWECWNGTYTLRNCGFSLLYSTESESCDWPENVPGCQQHPTCKNIANGAVPIENNCKNFWQCIGAYPFLQECPAGLAFDPQFLSCRLATTVPGCEPPPTTEAPEEEERPASGNRRRTGAGLQRQNYQSLDTSSANQTPLQNNRVNDRPQFRTAPGK</sequence>
<evidence type="ECO:0000256" key="7">
    <source>
        <dbReference type="SAM" id="SignalP"/>
    </source>
</evidence>
<feature type="domain" description="Chitin-binding type-2" evidence="8">
    <location>
        <begin position="95"/>
        <end position="151"/>
    </location>
</feature>
<organism evidence="9 10">
    <name type="scientific">Limulus polyphemus</name>
    <name type="common">Atlantic horseshoe crab</name>
    <dbReference type="NCBI Taxonomy" id="6850"/>
    <lineage>
        <taxon>Eukaryota</taxon>
        <taxon>Metazoa</taxon>
        <taxon>Ecdysozoa</taxon>
        <taxon>Arthropoda</taxon>
        <taxon>Chelicerata</taxon>
        <taxon>Merostomata</taxon>
        <taxon>Xiphosura</taxon>
        <taxon>Limulidae</taxon>
        <taxon>Limulus</taxon>
    </lineage>
</organism>
<evidence type="ECO:0000313" key="10">
    <source>
        <dbReference type="RefSeq" id="XP_013772505.1"/>
    </source>
</evidence>
<evidence type="ECO:0000256" key="6">
    <source>
        <dbReference type="SAM" id="MobiDB-lite"/>
    </source>
</evidence>
<dbReference type="Pfam" id="PF01607">
    <property type="entry name" value="CBM_14"/>
    <property type="match status" value="3"/>
</dbReference>
<dbReference type="InterPro" id="IPR002557">
    <property type="entry name" value="Chitin-bd_dom"/>
</dbReference>
<feature type="chain" id="PRO_5045469882" evidence="7">
    <location>
        <begin position="19"/>
        <end position="269"/>
    </location>
</feature>
<keyword evidence="2 7" id="KW-0732">Signal</keyword>
<evidence type="ECO:0000256" key="4">
    <source>
        <dbReference type="ARBA" id="ARBA00023157"/>
    </source>
</evidence>
<dbReference type="PANTHER" id="PTHR23301:SF108">
    <property type="entry name" value="OBSTRACTOR D"/>
    <property type="match status" value="1"/>
</dbReference>
<evidence type="ECO:0000256" key="1">
    <source>
        <dbReference type="ARBA" id="ARBA00022669"/>
    </source>
</evidence>
<feature type="domain" description="Chitin-binding type-2" evidence="8">
    <location>
        <begin position="152"/>
        <end position="209"/>
    </location>
</feature>
<dbReference type="SMART" id="SM00494">
    <property type="entry name" value="ChtBD2"/>
    <property type="match status" value="3"/>
</dbReference>
<feature type="compositionally biased region" description="Polar residues" evidence="6">
    <location>
        <begin position="235"/>
        <end position="256"/>
    </location>
</feature>
<evidence type="ECO:0000313" key="9">
    <source>
        <dbReference type="Proteomes" id="UP000694941"/>
    </source>
</evidence>
<name>A0ABM1B0V4_LIMPO</name>
<keyword evidence="4" id="KW-1015">Disulfide bond</keyword>
<evidence type="ECO:0000256" key="3">
    <source>
        <dbReference type="ARBA" id="ARBA00022737"/>
    </source>
</evidence>
<dbReference type="PROSITE" id="PS50940">
    <property type="entry name" value="CHIT_BIND_II"/>
    <property type="match status" value="3"/>
</dbReference>
<keyword evidence="9" id="KW-1185">Reference proteome</keyword>
<evidence type="ECO:0000256" key="2">
    <source>
        <dbReference type="ARBA" id="ARBA00022729"/>
    </source>
</evidence>
<evidence type="ECO:0000259" key="8">
    <source>
        <dbReference type="PROSITE" id="PS50940"/>
    </source>
</evidence>
<dbReference type="Proteomes" id="UP000694941">
    <property type="component" value="Unplaced"/>
</dbReference>
<keyword evidence="1" id="KW-0147">Chitin-binding</keyword>
<keyword evidence="3" id="KW-0677">Repeat</keyword>
<keyword evidence="5" id="KW-0325">Glycoprotein</keyword>
<proteinExistence type="predicted"/>
<feature type="signal peptide" evidence="7">
    <location>
        <begin position="1"/>
        <end position="18"/>
    </location>
</feature>
<dbReference type="SUPFAM" id="SSF57625">
    <property type="entry name" value="Invertebrate chitin-binding proteins"/>
    <property type="match status" value="3"/>
</dbReference>
<dbReference type="GeneID" id="106457615"/>
<feature type="domain" description="Chitin-binding type-2" evidence="8">
    <location>
        <begin position="24"/>
        <end position="83"/>
    </location>
</feature>
<feature type="region of interest" description="Disordered" evidence="6">
    <location>
        <begin position="207"/>
        <end position="269"/>
    </location>
</feature>
<evidence type="ECO:0000256" key="5">
    <source>
        <dbReference type="ARBA" id="ARBA00023180"/>
    </source>
</evidence>